<comment type="caution">
    <text evidence="9">The sequence shown here is derived from an EMBL/GenBank/DDBJ whole genome shotgun (WGS) entry which is preliminary data.</text>
</comment>
<keyword evidence="9" id="KW-0418">Kinase</keyword>
<dbReference type="Proteomes" id="UP000235598">
    <property type="component" value="Unassembled WGS sequence"/>
</dbReference>
<accession>A0A2N6VIR7</accession>
<evidence type="ECO:0000259" key="8">
    <source>
        <dbReference type="SMART" id="SM00904"/>
    </source>
</evidence>
<reference evidence="9 10" key="1">
    <citation type="submission" date="2017-09" db="EMBL/GenBank/DDBJ databases">
        <title>Bacterial strain isolated from the female urinary microbiota.</title>
        <authorList>
            <person name="Thomas-White K."/>
            <person name="Kumar N."/>
            <person name="Forster S."/>
            <person name="Putonti C."/>
            <person name="Lawley T."/>
            <person name="Wolfe A.J."/>
        </authorList>
    </citation>
    <scope>NUCLEOTIDE SEQUENCE [LARGE SCALE GENOMIC DNA]</scope>
    <source>
        <strain evidence="9 10">UMB1301</strain>
    </source>
</reference>
<dbReference type="InterPro" id="IPR023468">
    <property type="entry name" value="Riboflavin_kinase"/>
</dbReference>
<evidence type="ECO:0000256" key="2">
    <source>
        <dbReference type="ARBA" id="ARBA00022630"/>
    </source>
</evidence>
<gene>
    <name evidence="9" type="ORF">CJ199_14580</name>
</gene>
<keyword evidence="4" id="KW-0808">Transferase</keyword>
<keyword evidence="2" id="KW-0285">Flavoprotein</keyword>
<organism evidence="9 10">
    <name type="scientific">Brevibacterium paucivorans</name>
    <dbReference type="NCBI Taxonomy" id="170994"/>
    <lineage>
        <taxon>Bacteria</taxon>
        <taxon>Bacillati</taxon>
        <taxon>Actinomycetota</taxon>
        <taxon>Actinomycetes</taxon>
        <taxon>Micrococcales</taxon>
        <taxon>Brevibacteriaceae</taxon>
        <taxon>Brevibacterium</taxon>
    </lineage>
</organism>
<evidence type="ECO:0000256" key="7">
    <source>
        <dbReference type="ARBA" id="ARBA00047880"/>
    </source>
</evidence>
<dbReference type="PANTHER" id="PTHR22749">
    <property type="entry name" value="RIBOFLAVIN KINASE/FMN ADENYLYLTRANSFERASE"/>
    <property type="match status" value="1"/>
</dbReference>
<comment type="catalytic activity">
    <reaction evidence="7">
        <text>riboflavin + ATP = FMN + ADP + H(+)</text>
        <dbReference type="Rhea" id="RHEA:14357"/>
        <dbReference type="ChEBI" id="CHEBI:15378"/>
        <dbReference type="ChEBI" id="CHEBI:30616"/>
        <dbReference type="ChEBI" id="CHEBI:57986"/>
        <dbReference type="ChEBI" id="CHEBI:58210"/>
        <dbReference type="ChEBI" id="CHEBI:456216"/>
        <dbReference type="EC" id="2.7.1.26"/>
    </reaction>
</comment>
<keyword evidence="3" id="KW-0288">FMN</keyword>
<feature type="domain" description="Riboflavin kinase" evidence="8">
    <location>
        <begin position="22"/>
        <end position="73"/>
    </location>
</feature>
<dbReference type="GO" id="GO:0009398">
    <property type="term" value="P:FMN biosynthetic process"/>
    <property type="evidence" value="ECO:0007669"/>
    <property type="project" value="TreeGrafter"/>
</dbReference>
<keyword evidence="6" id="KW-0067">ATP-binding</keyword>
<name>A0A2N6VIR7_9MICO</name>
<keyword evidence="5" id="KW-0547">Nucleotide-binding</keyword>
<dbReference type="Pfam" id="PF01687">
    <property type="entry name" value="Flavokinase"/>
    <property type="match status" value="1"/>
</dbReference>
<protein>
    <recommendedName>
        <fullName evidence="1">riboflavin kinase</fullName>
        <ecNumber evidence="1">2.7.1.26</ecNumber>
    </recommendedName>
</protein>
<proteinExistence type="predicted"/>
<dbReference type="SMART" id="SM00904">
    <property type="entry name" value="Flavokinase"/>
    <property type="match status" value="1"/>
</dbReference>
<sequence length="74" mass="7751">RYSSTEVRSLIDAGDVTAAAHILGEPHSVTGTVVHGNARGRELGFPTANLGLVDGMIPADGVYAGWTRFIVEAE</sequence>
<dbReference type="PANTHER" id="PTHR22749:SF6">
    <property type="entry name" value="RIBOFLAVIN KINASE"/>
    <property type="match status" value="1"/>
</dbReference>
<dbReference type="AlphaFoldDB" id="A0A2N6VIR7"/>
<evidence type="ECO:0000256" key="1">
    <source>
        <dbReference type="ARBA" id="ARBA00012105"/>
    </source>
</evidence>
<evidence type="ECO:0000313" key="10">
    <source>
        <dbReference type="Proteomes" id="UP000235598"/>
    </source>
</evidence>
<dbReference type="InterPro" id="IPR015865">
    <property type="entry name" value="Riboflavin_kinase_bac/euk"/>
</dbReference>
<dbReference type="GO" id="GO:0005524">
    <property type="term" value="F:ATP binding"/>
    <property type="evidence" value="ECO:0007669"/>
    <property type="project" value="UniProtKB-KW"/>
</dbReference>
<evidence type="ECO:0000256" key="3">
    <source>
        <dbReference type="ARBA" id="ARBA00022643"/>
    </source>
</evidence>
<evidence type="ECO:0000256" key="5">
    <source>
        <dbReference type="ARBA" id="ARBA00022741"/>
    </source>
</evidence>
<dbReference type="InterPro" id="IPR023465">
    <property type="entry name" value="Riboflavin_kinase_dom_sf"/>
</dbReference>
<evidence type="ECO:0000256" key="6">
    <source>
        <dbReference type="ARBA" id="ARBA00022840"/>
    </source>
</evidence>
<dbReference type="Gene3D" id="2.40.30.30">
    <property type="entry name" value="Riboflavin kinase-like"/>
    <property type="match status" value="1"/>
</dbReference>
<evidence type="ECO:0000256" key="4">
    <source>
        <dbReference type="ARBA" id="ARBA00022679"/>
    </source>
</evidence>
<dbReference type="GO" id="GO:0008531">
    <property type="term" value="F:riboflavin kinase activity"/>
    <property type="evidence" value="ECO:0007669"/>
    <property type="project" value="UniProtKB-EC"/>
</dbReference>
<feature type="non-terminal residue" evidence="9">
    <location>
        <position position="1"/>
    </location>
</feature>
<dbReference type="SUPFAM" id="SSF82114">
    <property type="entry name" value="Riboflavin kinase-like"/>
    <property type="match status" value="1"/>
</dbReference>
<dbReference type="RefSeq" id="WP_308409986.1">
    <property type="nucleotide sequence ID" value="NZ_PNHK01000472.1"/>
</dbReference>
<dbReference type="EC" id="2.7.1.26" evidence="1"/>
<dbReference type="GO" id="GO:0009231">
    <property type="term" value="P:riboflavin biosynthetic process"/>
    <property type="evidence" value="ECO:0007669"/>
    <property type="project" value="InterPro"/>
</dbReference>
<dbReference type="EMBL" id="PNHK01000472">
    <property type="protein sequence ID" value="PMD04021.1"/>
    <property type="molecule type" value="Genomic_DNA"/>
</dbReference>
<evidence type="ECO:0000313" key="9">
    <source>
        <dbReference type="EMBL" id="PMD04021.1"/>
    </source>
</evidence>